<dbReference type="InterPro" id="IPR017938">
    <property type="entry name" value="Riboflavin_synthase-like_b-brl"/>
</dbReference>
<keyword evidence="2" id="KW-0479">Metal-binding</keyword>
<dbReference type="RefSeq" id="WP_091284233.1">
    <property type="nucleotide sequence ID" value="NZ_FAOZ01000032.1"/>
</dbReference>
<protein>
    <submittedName>
        <fullName evidence="5">Ferredoxin-NADP reductase</fullName>
    </submittedName>
</protein>
<dbReference type="InterPro" id="IPR050415">
    <property type="entry name" value="MRET"/>
</dbReference>
<dbReference type="CDD" id="cd06217">
    <property type="entry name" value="FNR_iron_sulfur_binding_3"/>
    <property type="match status" value="1"/>
</dbReference>
<evidence type="ECO:0000256" key="3">
    <source>
        <dbReference type="ARBA" id="ARBA00023014"/>
    </source>
</evidence>
<proteinExistence type="predicted"/>
<dbReference type="InterPro" id="IPR017927">
    <property type="entry name" value="FAD-bd_FR_type"/>
</dbReference>
<accession>A0A0S4QWW0</accession>
<keyword evidence="2" id="KW-0408">Iron</keyword>
<dbReference type="SUPFAM" id="SSF63380">
    <property type="entry name" value="Riboflavin synthase domain-like"/>
    <property type="match status" value="1"/>
</dbReference>
<dbReference type="InterPro" id="IPR001433">
    <property type="entry name" value="OxRdtase_FAD/NAD-bd"/>
</dbReference>
<dbReference type="GO" id="GO:0016491">
    <property type="term" value="F:oxidoreductase activity"/>
    <property type="evidence" value="ECO:0007669"/>
    <property type="project" value="InterPro"/>
</dbReference>
<feature type="domain" description="FAD-binding FR-type" evidence="4">
    <location>
        <begin position="14"/>
        <end position="115"/>
    </location>
</feature>
<evidence type="ECO:0000259" key="4">
    <source>
        <dbReference type="PROSITE" id="PS51384"/>
    </source>
</evidence>
<dbReference type="PANTHER" id="PTHR47354:SF5">
    <property type="entry name" value="PROTEIN RFBI"/>
    <property type="match status" value="1"/>
</dbReference>
<comment type="cofactor">
    <cofactor evidence="1">
        <name>FAD</name>
        <dbReference type="ChEBI" id="CHEBI:57692"/>
    </cofactor>
</comment>
<sequence>MAGAALPGRLSERLAWRVARLVAVRAETDTARTLVLEVPGWPGHLAGQRVDLRLTAADGYSTRRSYSLAAPADGDRLELTVQRVPGGEVSPYLTETYSIGDPVELRGPIGGWFVWRPTDTAPVLLVAGGSGLVPLMAMVRARRAAGSRSPFRLVCSVRTPSDLYYAAELRAGASRDPGLDVTIAYTRAVPEHWTSPPRRLRVEDLAAAGWPPEFEPTCYVCGPTGFVEAVADALVEIGHASERIRTERFGPSGSSAGAVPSKV</sequence>
<dbReference type="Gene3D" id="3.40.50.80">
    <property type="entry name" value="Nucleotide-binding domain of ferredoxin-NADP reductase (FNR) module"/>
    <property type="match status" value="1"/>
</dbReference>
<dbReference type="SUPFAM" id="SSF52343">
    <property type="entry name" value="Ferredoxin reductase-like, C-terminal NADP-linked domain"/>
    <property type="match status" value="1"/>
</dbReference>
<dbReference type="AlphaFoldDB" id="A0A0S4QWW0"/>
<gene>
    <name evidence="5" type="ORF">Ga0074812_13249</name>
</gene>
<evidence type="ECO:0000313" key="5">
    <source>
        <dbReference type="EMBL" id="CUU59844.1"/>
    </source>
</evidence>
<reference evidence="6" key="1">
    <citation type="submission" date="2015-11" db="EMBL/GenBank/DDBJ databases">
        <authorList>
            <person name="Varghese N."/>
        </authorList>
    </citation>
    <scope>NUCLEOTIDE SEQUENCE [LARGE SCALE GENOMIC DNA]</scope>
    <source>
        <strain evidence="6">DSM 45899</strain>
    </source>
</reference>
<organism evidence="5 6">
    <name type="scientific">Parafrankia irregularis</name>
    <dbReference type="NCBI Taxonomy" id="795642"/>
    <lineage>
        <taxon>Bacteria</taxon>
        <taxon>Bacillati</taxon>
        <taxon>Actinomycetota</taxon>
        <taxon>Actinomycetes</taxon>
        <taxon>Frankiales</taxon>
        <taxon>Frankiaceae</taxon>
        <taxon>Parafrankia</taxon>
    </lineage>
</organism>
<evidence type="ECO:0000313" key="6">
    <source>
        <dbReference type="Proteomes" id="UP000198802"/>
    </source>
</evidence>
<dbReference type="Proteomes" id="UP000198802">
    <property type="component" value="Unassembled WGS sequence"/>
</dbReference>
<dbReference type="PANTHER" id="PTHR47354">
    <property type="entry name" value="NADH OXIDOREDUCTASE HCR"/>
    <property type="match status" value="1"/>
</dbReference>
<dbReference type="EMBL" id="FAOZ01000032">
    <property type="protein sequence ID" value="CUU59844.1"/>
    <property type="molecule type" value="Genomic_DNA"/>
</dbReference>
<evidence type="ECO:0000256" key="1">
    <source>
        <dbReference type="ARBA" id="ARBA00001974"/>
    </source>
</evidence>
<dbReference type="Gene3D" id="2.40.30.10">
    <property type="entry name" value="Translation factors"/>
    <property type="match status" value="1"/>
</dbReference>
<dbReference type="Pfam" id="PF00970">
    <property type="entry name" value="FAD_binding_6"/>
    <property type="match status" value="1"/>
</dbReference>
<keyword evidence="6" id="KW-1185">Reference proteome</keyword>
<dbReference type="PROSITE" id="PS51384">
    <property type="entry name" value="FAD_FR"/>
    <property type="match status" value="1"/>
</dbReference>
<keyword evidence="2" id="KW-0001">2Fe-2S</keyword>
<dbReference type="GO" id="GO:0051537">
    <property type="term" value="F:2 iron, 2 sulfur cluster binding"/>
    <property type="evidence" value="ECO:0007669"/>
    <property type="project" value="UniProtKB-KW"/>
</dbReference>
<dbReference type="InterPro" id="IPR008333">
    <property type="entry name" value="Cbr1-like_FAD-bd_dom"/>
</dbReference>
<dbReference type="PRINTS" id="PR00410">
    <property type="entry name" value="PHEHYDRXLASE"/>
</dbReference>
<keyword evidence="3" id="KW-0411">Iron-sulfur</keyword>
<dbReference type="InterPro" id="IPR039261">
    <property type="entry name" value="FNR_nucleotide-bd"/>
</dbReference>
<dbReference type="Pfam" id="PF00175">
    <property type="entry name" value="NAD_binding_1"/>
    <property type="match status" value="1"/>
</dbReference>
<name>A0A0S4QWW0_9ACTN</name>
<evidence type="ECO:0000256" key="2">
    <source>
        <dbReference type="ARBA" id="ARBA00022714"/>
    </source>
</evidence>